<dbReference type="PANTHER" id="PTHR11552:SF147">
    <property type="entry name" value="CHOLINE DEHYDROGENASE, MITOCHONDRIAL"/>
    <property type="match status" value="1"/>
</dbReference>
<keyword evidence="7" id="KW-1185">Reference proteome</keyword>
<dbReference type="Pfam" id="PF00732">
    <property type="entry name" value="GMC_oxred_N"/>
    <property type="match status" value="1"/>
</dbReference>
<reference evidence="6" key="1">
    <citation type="journal article" date="2020" name="bioRxiv">
        <title>Chromosome-level reference genome of the European wasp spider Argiope bruennichi: a resource for studies on range expansion and evolutionary adaptation.</title>
        <authorList>
            <person name="Sheffer M.M."/>
            <person name="Hoppe A."/>
            <person name="Krehenwinkel H."/>
            <person name="Uhl G."/>
            <person name="Kuss A.W."/>
            <person name="Jensen L."/>
            <person name="Jensen C."/>
            <person name="Gillespie R.G."/>
            <person name="Hoff K.J."/>
            <person name="Prost S."/>
        </authorList>
    </citation>
    <scope>NUCLEOTIDE SEQUENCE</scope>
</reference>
<sequence length="117" mass="12934">MALLFENGGQPDPAYLATGYHGIGGPLTVEKPRYTSEIKGPITESALQLGYQIVDSSGARQTGFDDFQSTARDSQRCSTAKAYLVPAENRTNLDMGWQRFCQKKRILSKSLKQTTKE</sequence>
<dbReference type="Proteomes" id="UP000807504">
    <property type="component" value="Unassembled WGS sequence"/>
</dbReference>
<evidence type="ECO:0000256" key="4">
    <source>
        <dbReference type="ARBA" id="ARBA00022827"/>
    </source>
</evidence>
<dbReference type="InterPro" id="IPR036188">
    <property type="entry name" value="FAD/NAD-bd_sf"/>
</dbReference>
<dbReference type="GO" id="GO:0016614">
    <property type="term" value="F:oxidoreductase activity, acting on CH-OH group of donors"/>
    <property type="evidence" value="ECO:0007669"/>
    <property type="project" value="InterPro"/>
</dbReference>
<dbReference type="InterPro" id="IPR012132">
    <property type="entry name" value="GMC_OxRdtase"/>
</dbReference>
<dbReference type="EMBL" id="JABXBU010001863">
    <property type="protein sequence ID" value="KAF8781572.1"/>
    <property type="molecule type" value="Genomic_DNA"/>
</dbReference>
<feature type="domain" description="Glucose-methanol-choline oxidoreductase N-terminal" evidence="5">
    <location>
        <begin position="23"/>
        <end position="102"/>
    </location>
</feature>
<dbReference type="Gene3D" id="3.30.560.10">
    <property type="entry name" value="Glucose Oxidase, domain 3"/>
    <property type="match status" value="1"/>
</dbReference>
<proteinExistence type="inferred from homology"/>
<evidence type="ECO:0000256" key="2">
    <source>
        <dbReference type="ARBA" id="ARBA00010790"/>
    </source>
</evidence>
<keyword evidence="3" id="KW-0285">Flavoprotein</keyword>
<accession>A0A8T0EZ10</accession>
<comment type="cofactor">
    <cofactor evidence="1">
        <name>FAD</name>
        <dbReference type="ChEBI" id="CHEBI:57692"/>
    </cofactor>
</comment>
<dbReference type="InterPro" id="IPR000172">
    <property type="entry name" value="GMC_OxRdtase_N"/>
</dbReference>
<evidence type="ECO:0000256" key="3">
    <source>
        <dbReference type="ARBA" id="ARBA00022630"/>
    </source>
</evidence>
<evidence type="ECO:0000313" key="6">
    <source>
        <dbReference type="EMBL" id="KAF8781572.1"/>
    </source>
</evidence>
<evidence type="ECO:0000256" key="1">
    <source>
        <dbReference type="ARBA" id="ARBA00001974"/>
    </source>
</evidence>
<dbReference type="PANTHER" id="PTHR11552">
    <property type="entry name" value="GLUCOSE-METHANOL-CHOLINE GMC OXIDOREDUCTASE"/>
    <property type="match status" value="1"/>
</dbReference>
<dbReference type="Gene3D" id="3.50.50.60">
    <property type="entry name" value="FAD/NAD(P)-binding domain"/>
    <property type="match status" value="1"/>
</dbReference>
<reference evidence="6" key="2">
    <citation type="submission" date="2020-06" db="EMBL/GenBank/DDBJ databases">
        <authorList>
            <person name="Sheffer M."/>
        </authorList>
    </citation>
    <scope>NUCLEOTIDE SEQUENCE</scope>
</reference>
<comment type="similarity">
    <text evidence="2">Belongs to the GMC oxidoreductase family.</text>
</comment>
<dbReference type="GO" id="GO:0050660">
    <property type="term" value="F:flavin adenine dinucleotide binding"/>
    <property type="evidence" value="ECO:0007669"/>
    <property type="project" value="InterPro"/>
</dbReference>
<comment type="caution">
    <text evidence="6">The sequence shown here is derived from an EMBL/GenBank/DDBJ whole genome shotgun (WGS) entry which is preliminary data.</text>
</comment>
<evidence type="ECO:0000259" key="5">
    <source>
        <dbReference type="Pfam" id="PF00732"/>
    </source>
</evidence>
<dbReference type="AlphaFoldDB" id="A0A8T0EZ10"/>
<name>A0A8T0EZ10_ARGBR</name>
<evidence type="ECO:0000313" key="7">
    <source>
        <dbReference type="Proteomes" id="UP000807504"/>
    </source>
</evidence>
<organism evidence="6 7">
    <name type="scientific">Argiope bruennichi</name>
    <name type="common">Wasp spider</name>
    <name type="synonym">Aranea bruennichi</name>
    <dbReference type="NCBI Taxonomy" id="94029"/>
    <lineage>
        <taxon>Eukaryota</taxon>
        <taxon>Metazoa</taxon>
        <taxon>Ecdysozoa</taxon>
        <taxon>Arthropoda</taxon>
        <taxon>Chelicerata</taxon>
        <taxon>Arachnida</taxon>
        <taxon>Araneae</taxon>
        <taxon>Araneomorphae</taxon>
        <taxon>Entelegynae</taxon>
        <taxon>Araneoidea</taxon>
        <taxon>Araneidae</taxon>
        <taxon>Argiope</taxon>
    </lineage>
</organism>
<keyword evidence="4" id="KW-0274">FAD</keyword>
<gene>
    <name evidence="6" type="ORF">HNY73_011955</name>
</gene>
<protein>
    <submittedName>
        <fullName evidence="6">Glucose dehydrogenase like protein</fullName>
    </submittedName>
</protein>